<gene>
    <name evidence="3" type="ORF">ACFFTR_22930</name>
</gene>
<feature type="compositionally biased region" description="Low complexity" evidence="1">
    <location>
        <begin position="29"/>
        <end position="80"/>
    </location>
</feature>
<dbReference type="EMBL" id="JBHMCA010000043">
    <property type="protein sequence ID" value="MFB9445945.1"/>
    <property type="molecule type" value="Genomic_DNA"/>
</dbReference>
<reference evidence="3 4" key="1">
    <citation type="submission" date="2024-09" db="EMBL/GenBank/DDBJ databases">
        <authorList>
            <person name="Sun Q."/>
            <person name="Mori K."/>
        </authorList>
    </citation>
    <scope>NUCLEOTIDE SEQUENCE [LARGE SCALE GENOMIC DNA]</scope>
    <source>
        <strain evidence="3 4">JCM 3307</strain>
    </source>
</reference>
<keyword evidence="2" id="KW-0732">Signal</keyword>
<sequence length="192" mass="18563">MRQITLAGAAAGLLLLLAACGPVTEPGNAAPAGGRASASATAPAPSGGAPSAGSTPGSTTPAAATTTATAAATKTTTGSTLVPMQRSTGGSFLSPSGNISCEIHFQDAGLTEAYCQTFTPASSVRLDATGTYKTCTQGSCIGNPGEGTPTLAYGQVTGVGPFRCESATTGVTCTANGKGFHIDNTGITAARS</sequence>
<keyword evidence="4" id="KW-1185">Reference proteome</keyword>
<feature type="signal peptide" evidence="2">
    <location>
        <begin position="1"/>
        <end position="29"/>
    </location>
</feature>
<comment type="caution">
    <text evidence="3">The sequence shown here is derived from an EMBL/GenBank/DDBJ whole genome shotgun (WGS) entry which is preliminary data.</text>
</comment>
<dbReference type="PROSITE" id="PS51257">
    <property type="entry name" value="PROKAR_LIPOPROTEIN"/>
    <property type="match status" value="1"/>
</dbReference>
<name>A0ABV5MAQ5_9ACTN</name>
<organism evidence="3 4">
    <name type="scientific">Dactylosporangium vinaceum</name>
    <dbReference type="NCBI Taxonomy" id="53362"/>
    <lineage>
        <taxon>Bacteria</taxon>
        <taxon>Bacillati</taxon>
        <taxon>Actinomycetota</taxon>
        <taxon>Actinomycetes</taxon>
        <taxon>Micromonosporales</taxon>
        <taxon>Micromonosporaceae</taxon>
        <taxon>Dactylosporangium</taxon>
    </lineage>
</organism>
<feature type="region of interest" description="Disordered" evidence="1">
    <location>
        <begin position="27"/>
        <end position="89"/>
    </location>
</feature>
<accession>A0ABV5MAQ5</accession>
<evidence type="ECO:0000256" key="1">
    <source>
        <dbReference type="SAM" id="MobiDB-lite"/>
    </source>
</evidence>
<evidence type="ECO:0000313" key="3">
    <source>
        <dbReference type="EMBL" id="MFB9445945.1"/>
    </source>
</evidence>
<dbReference type="RefSeq" id="WP_223092997.1">
    <property type="nucleotide sequence ID" value="NZ_CP061913.1"/>
</dbReference>
<evidence type="ECO:0000313" key="4">
    <source>
        <dbReference type="Proteomes" id="UP001589608"/>
    </source>
</evidence>
<evidence type="ECO:0000256" key="2">
    <source>
        <dbReference type="SAM" id="SignalP"/>
    </source>
</evidence>
<feature type="chain" id="PRO_5047419759" evidence="2">
    <location>
        <begin position="30"/>
        <end position="192"/>
    </location>
</feature>
<dbReference type="Proteomes" id="UP001589608">
    <property type="component" value="Unassembled WGS sequence"/>
</dbReference>
<protein>
    <submittedName>
        <fullName evidence="3">Uncharacterized protein</fullName>
    </submittedName>
</protein>
<proteinExistence type="predicted"/>